<dbReference type="EMBL" id="JACNLK010000021">
    <property type="protein sequence ID" value="MBC8207889.1"/>
    <property type="molecule type" value="Genomic_DNA"/>
</dbReference>
<protein>
    <submittedName>
        <fullName evidence="5">Thermonuclease family protein</fullName>
    </submittedName>
</protein>
<evidence type="ECO:0000313" key="6">
    <source>
        <dbReference type="Proteomes" id="UP000599024"/>
    </source>
</evidence>
<dbReference type="Gene3D" id="2.40.50.90">
    <property type="match status" value="1"/>
</dbReference>
<accession>A0A8J6N9T3</accession>
<dbReference type="InterPro" id="IPR035437">
    <property type="entry name" value="SNase_OB-fold_sf"/>
</dbReference>
<organism evidence="5 6">
    <name type="scientific">Candidatus Desulfatifera sulfidica</name>
    <dbReference type="NCBI Taxonomy" id="2841691"/>
    <lineage>
        <taxon>Bacteria</taxon>
        <taxon>Pseudomonadati</taxon>
        <taxon>Thermodesulfobacteriota</taxon>
        <taxon>Desulfobulbia</taxon>
        <taxon>Desulfobulbales</taxon>
        <taxon>Desulfobulbaceae</taxon>
        <taxon>Candidatus Desulfatifera</taxon>
    </lineage>
</organism>
<reference evidence="5 6" key="1">
    <citation type="submission" date="2020-08" db="EMBL/GenBank/DDBJ databases">
        <title>Bridging the membrane lipid divide: bacteria of the FCB group superphylum have the potential to synthesize archaeal ether lipids.</title>
        <authorList>
            <person name="Villanueva L."/>
            <person name="Von Meijenfeldt F.A.B."/>
            <person name="Westbye A.B."/>
            <person name="Yadav S."/>
            <person name="Hopmans E.C."/>
            <person name="Dutilh B.E."/>
            <person name="Sinninghe Damste J.S."/>
        </authorList>
    </citation>
    <scope>NUCLEOTIDE SEQUENCE [LARGE SCALE GENOMIC DNA]</scope>
    <source>
        <strain evidence="5">NIOZ-UU81</strain>
    </source>
</reference>
<gene>
    <name evidence="5" type="ORF">H8E79_01830</name>
</gene>
<dbReference type="InterPro" id="IPR016071">
    <property type="entry name" value="Staphylococal_nuclease_OB-fold"/>
</dbReference>
<evidence type="ECO:0000256" key="1">
    <source>
        <dbReference type="ARBA" id="ARBA00022722"/>
    </source>
</evidence>
<dbReference type="PANTHER" id="PTHR12302">
    <property type="entry name" value="EBNA2 BINDING PROTEIN P100"/>
    <property type="match status" value="1"/>
</dbReference>
<dbReference type="SMART" id="SM00318">
    <property type="entry name" value="SNc"/>
    <property type="match status" value="1"/>
</dbReference>
<proteinExistence type="predicted"/>
<evidence type="ECO:0000256" key="3">
    <source>
        <dbReference type="ARBA" id="ARBA00022801"/>
    </source>
</evidence>
<evidence type="ECO:0000259" key="4">
    <source>
        <dbReference type="PROSITE" id="PS50830"/>
    </source>
</evidence>
<dbReference type="PROSITE" id="PS50830">
    <property type="entry name" value="TNASE_3"/>
    <property type="match status" value="1"/>
</dbReference>
<name>A0A8J6N9T3_9BACT</name>
<dbReference type="PANTHER" id="PTHR12302:SF3">
    <property type="entry name" value="SERINE_THREONINE-PROTEIN KINASE 31"/>
    <property type="match status" value="1"/>
</dbReference>
<dbReference type="Pfam" id="PF00565">
    <property type="entry name" value="SNase"/>
    <property type="match status" value="1"/>
</dbReference>
<keyword evidence="1" id="KW-0540">Nuclease</keyword>
<evidence type="ECO:0000313" key="5">
    <source>
        <dbReference type="EMBL" id="MBC8207889.1"/>
    </source>
</evidence>
<dbReference type="Proteomes" id="UP000599024">
    <property type="component" value="Unassembled WGS sequence"/>
</dbReference>
<keyword evidence="3" id="KW-0378">Hydrolase</keyword>
<dbReference type="GO" id="GO:0004519">
    <property type="term" value="F:endonuclease activity"/>
    <property type="evidence" value="ECO:0007669"/>
    <property type="project" value="UniProtKB-KW"/>
</dbReference>
<sequence length="140" mass="16408">MAQVISIVDGDSIVVRLNGKNVEVRLWGIDTPEWQQSYAKAAKTFVRKRLSGRKVGLVAKDWDKYGRMVALVRTQDGRLINEELVRSGLAWVHVYYCRNDLRCDQWKQLEKEARQSGIGLWQEKEPLPPWQWKRLQRNNS</sequence>
<dbReference type="GO" id="GO:0016787">
    <property type="term" value="F:hydrolase activity"/>
    <property type="evidence" value="ECO:0007669"/>
    <property type="project" value="UniProtKB-KW"/>
</dbReference>
<dbReference type="SUPFAM" id="SSF50199">
    <property type="entry name" value="Staphylococcal nuclease"/>
    <property type="match status" value="1"/>
</dbReference>
<keyword evidence="2" id="KW-0255">Endonuclease</keyword>
<dbReference type="AlphaFoldDB" id="A0A8J6N9T3"/>
<evidence type="ECO:0000256" key="2">
    <source>
        <dbReference type="ARBA" id="ARBA00022759"/>
    </source>
</evidence>
<feature type="domain" description="TNase-like" evidence="4">
    <location>
        <begin position="1"/>
        <end position="123"/>
    </location>
</feature>
<comment type="caution">
    <text evidence="5">The sequence shown here is derived from an EMBL/GenBank/DDBJ whole genome shotgun (WGS) entry which is preliminary data.</text>
</comment>